<keyword evidence="2" id="KW-1185">Reference proteome</keyword>
<dbReference type="PANTHER" id="PTHR32432:SF3">
    <property type="entry name" value="ETHANOLAMINE UTILIZATION PROTEIN EUTJ"/>
    <property type="match status" value="1"/>
</dbReference>
<dbReference type="InterPro" id="IPR043129">
    <property type="entry name" value="ATPase_NBD"/>
</dbReference>
<dbReference type="SUPFAM" id="SSF53067">
    <property type="entry name" value="Actin-like ATPase domain"/>
    <property type="match status" value="2"/>
</dbReference>
<organism evidence="1 2">
    <name type="scientific">Vibrio algicola</name>
    <dbReference type="NCBI Taxonomy" id="2662262"/>
    <lineage>
        <taxon>Bacteria</taxon>
        <taxon>Pseudomonadati</taxon>
        <taxon>Pseudomonadota</taxon>
        <taxon>Gammaproteobacteria</taxon>
        <taxon>Vibrionales</taxon>
        <taxon>Vibrionaceae</taxon>
        <taxon>Vibrio</taxon>
    </lineage>
</organism>
<protein>
    <submittedName>
        <fullName evidence="1">Type IV pilus assembly protein PilM</fullName>
    </submittedName>
</protein>
<dbReference type="Gene3D" id="3.30.1490.300">
    <property type="match status" value="1"/>
</dbReference>
<dbReference type="InterPro" id="IPR050696">
    <property type="entry name" value="FtsA/MreB"/>
</dbReference>
<dbReference type="EMBL" id="CP045699">
    <property type="protein sequence ID" value="QGA64146.1"/>
    <property type="molecule type" value="Genomic_DNA"/>
</dbReference>
<gene>
    <name evidence="1" type="primary">pilM</name>
    <name evidence="1" type="ORF">GFB47_01100</name>
</gene>
<dbReference type="Pfam" id="PF11104">
    <property type="entry name" value="PilM_2"/>
    <property type="match status" value="1"/>
</dbReference>
<evidence type="ECO:0000313" key="1">
    <source>
        <dbReference type="EMBL" id="QGA64146.1"/>
    </source>
</evidence>
<dbReference type="Gene3D" id="3.30.420.40">
    <property type="match status" value="2"/>
</dbReference>
<sequence length="354" mass="39526">MGKSFVTGIDIGHHSIKAVVLKSAGEQFELVSYKEIPVSEGIFAENHTFSHQGIVKKLKELKKQLPLMSRQVALALPDNAVISKLLHIDGDLEDREKEFAIYQVFGQQSPFPIEDLSLDYVKVEQDSLKRGTTATYQVYATRKEVVESRVEVIKKSGFKPVVIDLQAHSLLRVWQLAAQQQEDKQAWMMVDIGQSQTSICIIPQGRPAYYKDLPYGMSNMPEATQKLDLNVVEFEHGESVIDLGKAQDSGIDHHEDEFIAELADRLTRQMSLYGSVNQQTKIEGLWLTGGGACISGITEALTQQLQIPVEVLNPFQLLESKKNKKVSNLAPCTFSVAAGLAIRGLQWQRRIHVA</sequence>
<name>A0A5Q0TDH5_9VIBR</name>
<evidence type="ECO:0000313" key="2">
    <source>
        <dbReference type="Proteomes" id="UP000348942"/>
    </source>
</evidence>
<dbReference type="Proteomes" id="UP000348942">
    <property type="component" value="Chromosome 1"/>
</dbReference>
<dbReference type="NCBIfam" id="TIGR01175">
    <property type="entry name" value="pilM"/>
    <property type="match status" value="1"/>
</dbReference>
<dbReference type="CDD" id="cd24049">
    <property type="entry name" value="ASKHA_NBD_PilM"/>
    <property type="match status" value="1"/>
</dbReference>
<accession>A0A5Q0TDH5</accession>
<proteinExistence type="predicted"/>
<dbReference type="RefSeq" id="WP_153445874.1">
    <property type="nucleotide sequence ID" value="NZ_CP045699.1"/>
</dbReference>
<dbReference type="PIRSF" id="PIRSF019169">
    <property type="entry name" value="PilM"/>
    <property type="match status" value="1"/>
</dbReference>
<reference evidence="1 2" key="1">
    <citation type="submission" date="2019-10" db="EMBL/GenBank/DDBJ databases">
        <title>Vibrio sp. nov., isolated from Coralline algae surface.</title>
        <authorList>
            <person name="Geng Y."/>
            <person name="Zhang X."/>
        </authorList>
    </citation>
    <scope>NUCLEOTIDE SEQUENCE [LARGE SCALE GENOMIC DNA]</scope>
    <source>
        <strain evidence="1 2">SM1977</strain>
    </source>
</reference>
<dbReference type="AlphaFoldDB" id="A0A5Q0TDH5"/>
<dbReference type="PANTHER" id="PTHR32432">
    <property type="entry name" value="CELL DIVISION PROTEIN FTSA-RELATED"/>
    <property type="match status" value="1"/>
</dbReference>
<dbReference type="InterPro" id="IPR005883">
    <property type="entry name" value="PilM"/>
</dbReference>